<reference evidence="5 6" key="1">
    <citation type="submission" date="2019-03" db="EMBL/GenBank/DDBJ databases">
        <title>Ramlibacter rhizophilus CCTCC AB2015357, whole genome shotgun sequence.</title>
        <authorList>
            <person name="Zhang X."/>
            <person name="Feng G."/>
            <person name="Zhu H."/>
        </authorList>
    </citation>
    <scope>NUCLEOTIDE SEQUENCE [LARGE SCALE GENOMIC DNA]</scope>
    <source>
        <strain evidence="5 6">CCTCC AB2015357</strain>
    </source>
</reference>
<dbReference type="AlphaFoldDB" id="A0A4Z0BL20"/>
<gene>
    <name evidence="5" type="ORF">EZ242_10335</name>
</gene>
<keyword evidence="3" id="KW-0804">Transcription</keyword>
<dbReference type="CDD" id="cd07377">
    <property type="entry name" value="WHTH_GntR"/>
    <property type="match status" value="1"/>
</dbReference>
<dbReference type="Gene3D" id="1.10.10.10">
    <property type="entry name" value="Winged helix-like DNA-binding domain superfamily/Winged helix DNA-binding domain"/>
    <property type="match status" value="1"/>
</dbReference>
<keyword evidence="6" id="KW-1185">Reference proteome</keyword>
<dbReference type="SUPFAM" id="SSF46785">
    <property type="entry name" value="Winged helix' DNA-binding domain"/>
    <property type="match status" value="1"/>
</dbReference>
<dbReference type="Pfam" id="PF00392">
    <property type="entry name" value="GntR"/>
    <property type="match status" value="1"/>
</dbReference>
<feature type="domain" description="HTH gntR-type" evidence="4">
    <location>
        <begin position="1"/>
        <end position="55"/>
    </location>
</feature>
<dbReference type="InterPro" id="IPR036388">
    <property type="entry name" value="WH-like_DNA-bd_sf"/>
</dbReference>
<evidence type="ECO:0000313" key="5">
    <source>
        <dbReference type="EMBL" id="TFZ00016.1"/>
    </source>
</evidence>
<evidence type="ECO:0000313" key="6">
    <source>
        <dbReference type="Proteomes" id="UP000297564"/>
    </source>
</evidence>
<keyword evidence="2" id="KW-0238">DNA-binding</keyword>
<dbReference type="PANTHER" id="PTHR43537">
    <property type="entry name" value="TRANSCRIPTIONAL REGULATOR, GNTR FAMILY"/>
    <property type="match status" value="1"/>
</dbReference>
<dbReference type="GO" id="GO:0003700">
    <property type="term" value="F:DNA-binding transcription factor activity"/>
    <property type="evidence" value="ECO:0007669"/>
    <property type="project" value="InterPro"/>
</dbReference>
<dbReference type="PROSITE" id="PS50949">
    <property type="entry name" value="HTH_GNTR"/>
    <property type="match status" value="1"/>
</dbReference>
<dbReference type="EMBL" id="SMLL01000004">
    <property type="protein sequence ID" value="TFZ00016.1"/>
    <property type="molecule type" value="Genomic_DNA"/>
</dbReference>
<protein>
    <submittedName>
        <fullName evidence="5">FadR family transcriptional regulator</fullName>
    </submittedName>
</protein>
<evidence type="ECO:0000256" key="3">
    <source>
        <dbReference type="ARBA" id="ARBA00023163"/>
    </source>
</evidence>
<name>A0A4Z0BL20_9BURK</name>
<dbReference type="OrthoDB" id="5450856at2"/>
<dbReference type="SMART" id="SM00345">
    <property type="entry name" value="HTH_GNTR"/>
    <property type="match status" value="1"/>
</dbReference>
<dbReference type="SMART" id="SM00895">
    <property type="entry name" value="FCD"/>
    <property type="match status" value="1"/>
</dbReference>
<dbReference type="SUPFAM" id="SSF48008">
    <property type="entry name" value="GntR ligand-binding domain-like"/>
    <property type="match status" value="1"/>
</dbReference>
<keyword evidence="1" id="KW-0805">Transcription regulation</keyword>
<proteinExistence type="predicted"/>
<evidence type="ECO:0000259" key="4">
    <source>
        <dbReference type="PROSITE" id="PS50949"/>
    </source>
</evidence>
<dbReference type="PRINTS" id="PR00035">
    <property type="entry name" value="HTHGNTR"/>
</dbReference>
<evidence type="ECO:0000256" key="2">
    <source>
        <dbReference type="ARBA" id="ARBA00023125"/>
    </source>
</evidence>
<dbReference type="Gene3D" id="1.20.120.530">
    <property type="entry name" value="GntR ligand-binding domain-like"/>
    <property type="match status" value="1"/>
</dbReference>
<sequence length="209" mass="23500">MHGGQWRSADRLPTERALSEQFGLSRGSVRKVLQELRDMGLISQTVGSGTYVTEQAPGLLASMASDDPLRHTSPAELMEARLALEPAILEMVVGNATPADFRQMEECCARAEAAGTLEEFEHWDGRLHEVIAQAAHNSFVASVFRLMNQVRSQTEWGALKRRSVTPERRAHYQGEHRQLVRALQARDLDLARSVATEHLVRVRRNMLNY</sequence>
<dbReference type="InterPro" id="IPR000524">
    <property type="entry name" value="Tscrpt_reg_HTH_GntR"/>
</dbReference>
<dbReference type="PANTHER" id="PTHR43537:SF5">
    <property type="entry name" value="UXU OPERON TRANSCRIPTIONAL REGULATOR"/>
    <property type="match status" value="1"/>
</dbReference>
<dbReference type="Proteomes" id="UP000297564">
    <property type="component" value="Unassembled WGS sequence"/>
</dbReference>
<accession>A0A4Z0BL20</accession>
<dbReference type="InterPro" id="IPR036390">
    <property type="entry name" value="WH_DNA-bd_sf"/>
</dbReference>
<organism evidence="5 6">
    <name type="scientific">Ramlibacter rhizophilus</name>
    <dbReference type="NCBI Taxonomy" id="1781167"/>
    <lineage>
        <taxon>Bacteria</taxon>
        <taxon>Pseudomonadati</taxon>
        <taxon>Pseudomonadota</taxon>
        <taxon>Betaproteobacteria</taxon>
        <taxon>Burkholderiales</taxon>
        <taxon>Comamonadaceae</taxon>
        <taxon>Ramlibacter</taxon>
    </lineage>
</organism>
<dbReference type="InterPro" id="IPR011711">
    <property type="entry name" value="GntR_C"/>
</dbReference>
<dbReference type="GO" id="GO:0003677">
    <property type="term" value="F:DNA binding"/>
    <property type="evidence" value="ECO:0007669"/>
    <property type="project" value="UniProtKB-KW"/>
</dbReference>
<comment type="caution">
    <text evidence="5">The sequence shown here is derived from an EMBL/GenBank/DDBJ whole genome shotgun (WGS) entry which is preliminary data.</text>
</comment>
<dbReference type="Pfam" id="PF07729">
    <property type="entry name" value="FCD"/>
    <property type="match status" value="1"/>
</dbReference>
<evidence type="ECO:0000256" key="1">
    <source>
        <dbReference type="ARBA" id="ARBA00023015"/>
    </source>
</evidence>
<dbReference type="InterPro" id="IPR008920">
    <property type="entry name" value="TF_FadR/GntR_C"/>
</dbReference>